<evidence type="ECO:0000313" key="1">
    <source>
        <dbReference type="EMBL" id="KKM43513.1"/>
    </source>
</evidence>
<dbReference type="EMBL" id="LAZR01012093">
    <property type="protein sequence ID" value="KKM43513.1"/>
    <property type="molecule type" value="Genomic_DNA"/>
</dbReference>
<dbReference type="AlphaFoldDB" id="A0A0F9L3B3"/>
<reference evidence="1" key="1">
    <citation type="journal article" date="2015" name="Nature">
        <title>Complex archaea that bridge the gap between prokaryotes and eukaryotes.</title>
        <authorList>
            <person name="Spang A."/>
            <person name="Saw J.H."/>
            <person name="Jorgensen S.L."/>
            <person name="Zaremba-Niedzwiedzka K."/>
            <person name="Martijn J."/>
            <person name="Lind A.E."/>
            <person name="van Eijk R."/>
            <person name="Schleper C."/>
            <person name="Guy L."/>
            <person name="Ettema T.J."/>
        </authorList>
    </citation>
    <scope>NUCLEOTIDE SEQUENCE</scope>
</reference>
<protein>
    <submittedName>
        <fullName evidence="1">Uncharacterized protein</fullName>
    </submittedName>
</protein>
<proteinExistence type="predicted"/>
<gene>
    <name evidence="1" type="ORF">LCGC14_1562920</name>
</gene>
<comment type="caution">
    <text evidence="1">The sequence shown here is derived from an EMBL/GenBank/DDBJ whole genome shotgun (WGS) entry which is preliminary data.</text>
</comment>
<accession>A0A0F9L3B3</accession>
<sequence>MDTKTLEKTKVIHVWQNCTGTFSYNNQIYADIEGLKTQEGIDETQKVYVYSWTLKVESVQK</sequence>
<name>A0A0F9L3B3_9ZZZZ</name>
<organism evidence="1">
    <name type="scientific">marine sediment metagenome</name>
    <dbReference type="NCBI Taxonomy" id="412755"/>
    <lineage>
        <taxon>unclassified sequences</taxon>
        <taxon>metagenomes</taxon>
        <taxon>ecological metagenomes</taxon>
    </lineage>
</organism>